<sequence length="91" mass="10652">MNEIDLLELFYQEMRLQGKPHNQIFLSLTEELIPYLQDNIDVGMTLEKLEKLADICIANEWLERTTADPHYNFLSLTPAGLQVVLAREYNR</sequence>
<reference evidence="1 2" key="1">
    <citation type="submission" date="2018-12" db="EMBL/GenBank/DDBJ databases">
        <title>Legionella sp,whole genome shotgun sequence.</title>
        <authorList>
            <person name="Wu H."/>
        </authorList>
    </citation>
    <scope>NUCLEOTIDE SEQUENCE [LARGE SCALE GENOMIC DNA]</scope>
    <source>
        <strain evidence="2">km714</strain>
    </source>
</reference>
<dbReference type="EMBL" id="RZGR01000007">
    <property type="protein sequence ID" value="RUQ89476.1"/>
    <property type="molecule type" value="Genomic_DNA"/>
</dbReference>
<gene>
    <name evidence="1" type="ORF">EKM59_03500</name>
</gene>
<comment type="caution">
    <text evidence="1">The sequence shown here is derived from an EMBL/GenBank/DDBJ whole genome shotgun (WGS) entry which is preliminary data.</text>
</comment>
<dbReference type="RefSeq" id="WP_126953910.1">
    <property type="nucleotide sequence ID" value="NZ_RZGR01000007.1"/>
</dbReference>
<organism evidence="1 2">
    <name type="scientific">Legionella septentrionalis</name>
    <dbReference type="NCBI Taxonomy" id="2498109"/>
    <lineage>
        <taxon>Bacteria</taxon>
        <taxon>Pseudomonadati</taxon>
        <taxon>Pseudomonadota</taxon>
        <taxon>Gammaproteobacteria</taxon>
        <taxon>Legionellales</taxon>
        <taxon>Legionellaceae</taxon>
        <taxon>Legionella</taxon>
    </lineage>
</organism>
<dbReference type="Proteomes" id="UP000288012">
    <property type="component" value="Unassembled WGS sequence"/>
</dbReference>
<evidence type="ECO:0000313" key="2">
    <source>
        <dbReference type="Proteomes" id="UP000288012"/>
    </source>
</evidence>
<name>A0A3S0XH49_9GAMM</name>
<accession>A0A3S0XH49</accession>
<protein>
    <submittedName>
        <fullName evidence="1">Uncharacterized protein</fullName>
    </submittedName>
</protein>
<dbReference type="AlphaFoldDB" id="A0A3S0XH49"/>
<proteinExistence type="predicted"/>
<evidence type="ECO:0000313" key="1">
    <source>
        <dbReference type="EMBL" id="RUQ89476.1"/>
    </source>
</evidence>
<keyword evidence="2" id="KW-1185">Reference proteome</keyword>